<sequence length="234" mass="25371">MFSKALCAVLLGLCFSALAVEAAPHRGGYARSAVGNGNTHVRIEELDSLDHDPRTFKDVNRAIANDAVVTTNVAKGLLVGARQADSIDSAANHQPVIQPTAQRGSQDDNATVRFQDVMLSCGFLSLITLTSSLLSQASLQPLRVSWLPQRLARLPPMLSKVSLLVPARSLNMVPRMMVPLSLTSQASRLWLLRVSRLLQRSARSPPVLSKVTLLVPARSFSRSLSVVPRMILSM</sequence>
<comment type="caution">
    <text evidence="2">The sequence shown here is derived from an EMBL/GenBank/DDBJ whole genome shotgun (WGS) entry which is preliminary data.</text>
</comment>
<keyword evidence="3" id="KW-1185">Reference proteome</keyword>
<reference evidence="2" key="1">
    <citation type="submission" date="2023-06" db="EMBL/GenBank/DDBJ databases">
        <authorList>
            <consortium name="Lawrence Berkeley National Laboratory"/>
            <person name="Ahrendt S."/>
            <person name="Sahu N."/>
            <person name="Indic B."/>
            <person name="Wong-Bajracharya J."/>
            <person name="Merenyi Z."/>
            <person name="Ke H.-M."/>
            <person name="Monk M."/>
            <person name="Kocsube S."/>
            <person name="Drula E."/>
            <person name="Lipzen A."/>
            <person name="Balint B."/>
            <person name="Henrissat B."/>
            <person name="Andreopoulos B."/>
            <person name="Martin F.M."/>
            <person name="Harder C.B."/>
            <person name="Rigling D."/>
            <person name="Ford K.L."/>
            <person name="Foster G.D."/>
            <person name="Pangilinan J."/>
            <person name="Papanicolaou A."/>
            <person name="Barry K."/>
            <person name="LaButti K."/>
            <person name="Viragh M."/>
            <person name="Koriabine M."/>
            <person name="Yan M."/>
            <person name="Riley R."/>
            <person name="Champramary S."/>
            <person name="Plett K.L."/>
            <person name="Tsai I.J."/>
            <person name="Slot J."/>
            <person name="Sipos G."/>
            <person name="Plett J."/>
            <person name="Nagy L.G."/>
            <person name="Grigoriev I.V."/>
        </authorList>
    </citation>
    <scope>NUCLEOTIDE SEQUENCE</scope>
    <source>
        <strain evidence="2">CCBAS 213</strain>
    </source>
</reference>
<feature type="chain" id="PRO_5041242572" evidence="1">
    <location>
        <begin position="23"/>
        <end position="234"/>
    </location>
</feature>
<gene>
    <name evidence="2" type="ORF">EV420DRAFT_1006627</name>
</gene>
<accession>A0AA39JK30</accession>
<dbReference type="EMBL" id="JAUEPS010000055">
    <property type="protein sequence ID" value="KAK0444201.1"/>
    <property type="molecule type" value="Genomic_DNA"/>
</dbReference>
<organism evidence="2 3">
    <name type="scientific">Armillaria tabescens</name>
    <name type="common">Ringless honey mushroom</name>
    <name type="synonym">Agaricus tabescens</name>
    <dbReference type="NCBI Taxonomy" id="1929756"/>
    <lineage>
        <taxon>Eukaryota</taxon>
        <taxon>Fungi</taxon>
        <taxon>Dikarya</taxon>
        <taxon>Basidiomycota</taxon>
        <taxon>Agaricomycotina</taxon>
        <taxon>Agaricomycetes</taxon>
        <taxon>Agaricomycetidae</taxon>
        <taxon>Agaricales</taxon>
        <taxon>Marasmiineae</taxon>
        <taxon>Physalacriaceae</taxon>
        <taxon>Desarmillaria</taxon>
    </lineage>
</organism>
<proteinExistence type="predicted"/>
<evidence type="ECO:0000313" key="2">
    <source>
        <dbReference type="EMBL" id="KAK0444201.1"/>
    </source>
</evidence>
<dbReference type="RefSeq" id="XP_060324986.1">
    <property type="nucleotide sequence ID" value="XM_060465283.1"/>
</dbReference>
<evidence type="ECO:0000256" key="1">
    <source>
        <dbReference type="SAM" id="SignalP"/>
    </source>
</evidence>
<protein>
    <submittedName>
        <fullName evidence="2">Uncharacterized protein</fullName>
    </submittedName>
</protein>
<evidence type="ECO:0000313" key="3">
    <source>
        <dbReference type="Proteomes" id="UP001175211"/>
    </source>
</evidence>
<dbReference type="Proteomes" id="UP001175211">
    <property type="component" value="Unassembled WGS sequence"/>
</dbReference>
<keyword evidence="1" id="KW-0732">Signal</keyword>
<dbReference type="AlphaFoldDB" id="A0AA39JK30"/>
<dbReference type="GeneID" id="85348831"/>
<feature type="signal peptide" evidence="1">
    <location>
        <begin position="1"/>
        <end position="22"/>
    </location>
</feature>
<name>A0AA39JK30_ARMTA</name>